<evidence type="ECO:0008006" key="15">
    <source>
        <dbReference type="Google" id="ProtNLM"/>
    </source>
</evidence>
<evidence type="ECO:0000256" key="2">
    <source>
        <dbReference type="ARBA" id="ARBA00006375"/>
    </source>
</evidence>
<dbReference type="Pfam" id="PF00153">
    <property type="entry name" value="Mito_carr"/>
    <property type="match status" value="3"/>
</dbReference>
<evidence type="ECO:0000256" key="6">
    <source>
        <dbReference type="ARBA" id="ARBA00022792"/>
    </source>
</evidence>
<keyword evidence="3 11" id="KW-0813">Transport</keyword>
<feature type="repeat" description="Solcar" evidence="10">
    <location>
        <begin position="252"/>
        <end position="361"/>
    </location>
</feature>
<evidence type="ECO:0000256" key="7">
    <source>
        <dbReference type="ARBA" id="ARBA00022989"/>
    </source>
</evidence>
<gene>
    <name evidence="13" type="primary">NCAS0D00910</name>
    <name evidence="13" type="ordered locus">NCAS_0D00910</name>
</gene>
<dbReference type="FunFam" id="1.50.40.10:FF:000095">
    <property type="entry name" value="Mitochondrial carrier protein"/>
    <property type="match status" value="1"/>
</dbReference>
<protein>
    <recommendedName>
        <fullName evidence="15">Mitochondrial carrier protein</fullName>
    </recommendedName>
</protein>
<feature type="repeat" description="Solcar" evidence="10">
    <location>
        <begin position="144"/>
        <end position="238"/>
    </location>
</feature>
<dbReference type="RefSeq" id="XP_003676036.1">
    <property type="nucleotide sequence ID" value="XM_003675988.1"/>
</dbReference>
<dbReference type="Gene3D" id="1.50.40.10">
    <property type="entry name" value="Mitochondrial carrier domain"/>
    <property type="match status" value="1"/>
</dbReference>
<reference key="2">
    <citation type="submission" date="2011-08" db="EMBL/GenBank/DDBJ databases">
        <title>Genome sequence of Naumovozyma castellii.</title>
        <authorList>
            <person name="Gordon J.L."/>
            <person name="Armisen D."/>
            <person name="Proux-Wera E."/>
            <person name="OhEigeartaigh S.S."/>
            <person name="Byrne K.P."/>
            <person name="Wolfe K.H."/>
        </authorList>
    </citation>
    <scope>NUCLEOTIDE SEQUENCE</scope>
    <source>
        <strain>Type strain:CBS 4309</strain>
    </source>
</reference>
<dbReference type="Proteomes" id="UP000001640">
    <property type="component" value="Chromosome 4"/>
</dbReference>
<evidence type="ECO:0000313" key="14">
    <source>
        <dbReference type="Proteomes" id="UP000001640"/>
    </source>
</evidence>
<feature type="compositionally biased region" description="Polar residues" evidence="12">
    <location>
        <begin position="18"/>
        <end position="40"/>
    </location>
</feature>
<dbReference type="FunCoup" id="G0VDN4">
    <property type="interactions" value="78"/>
</dbReference>
<evidence type="ECO:0000256" key="11">
    <source>
        <dbReference type="RuleBase" id="RU000488"/>
    </source>
</evidence>
<dbReference type="PANTHER" id="PTHR45667">
    <property type="entry name" value="S-ADENOSYLMETHIONINE MITOCHONDRIAL CARRIER PROTEIN"/>
    <property type="match status" value="1"/>
</dbReference>
<dbReference type="SUPFAM" id="SSF103506">
    <property type="entry name" value="Mitochondrial carrier"/>
    <property type="match status" value="1"/>
</dbReference>
<dbReference type="OMA" id="FFGVYEF"/>
<dbReference type="PRINTS" id="PR00926">
    <property type="entry name" value="MITOCARRIER"/>
</dbReference>
<dbReference type="FunFam" id="1.50.40.10:FF:000125">
    <property type="entry name" value="YMR166C-like protein"/>
    <property type="match status" value="1"/>
</dbReference>
<comment type="subcellular location">
    <subcellularLocation>
        <location evidence="1">Mitochondrion inner membrane</location>
        <topology evidence="1">Multi-pass membrane protein</topology>
    </subcellularLocation>
</comment>
<accession>G0VDN4</accession>
<dbReference type="InterPro" id="IPR023395">
    <property type="entry name" value="MCP_dom_sf"/>
</dbReference>
<sequence>MWNFTSSIPIVHEHPYTVTDNHLQGKTRGTPSGRPNDNEPSSLNGDNGSSLLHCVLAGGIGGIIGDSSMHSLDTVKTRQQGAPMTPKYKNMTTAYRTIFLEEGIARGLYGGYFAAMLGSFPSAAIFFGTYEWCKRKMIGDLGFNDTVSHLSAGLLGDFVSSFVYVPSEVLKTRLQLQGRVNNPFFQSGYNYRSLRTAIRIIVNTEGVKALFFGYKATLARDLPFSALQFGFYEKFRQTAFKLEKKDITKHNLSIPNEIFTGAIAGGLAGIITTPMDVIKTRLQTQQADINPNSATTVGAISAKTNKKSRPIVLSNSIFRSLKLVYQSEGVIGFFSGVGPRFVWTSVQSSIMLLLYQMTLRLLNSSPTTSSSLL</sequence>
<evidence type="ECO:0000256" key="8">
    <source>
        <dbReference type="ARBA" id="ARBA00023128"/>
    </source>
</evidence>
<keyword evidence="8" id="KW-0496">Mitochondrion</keyword>
<dbReference type="PROSITE" id="PS50920">
    <property type="entry name" value="SOLCAR"/>
    <property type="match status" value="3"/>
</dbReference>
<evidence type="ECO:0000256" key="10">
    <source>
        <dbReference type="PROSITE-ProRule" id="PRU00282"/>
    </source>
</evidence>
<evidence type="ECO:0000256" key="3">
    <source>
        <dbReference type="ARBA" id="ARBA00022448"/>
    </source>
</evidence>
<keyword evidence="9 10" id="KW-0472">Membrane</keyword>
<evidence type="ECO:0000313" key="13">
    <source>
        <dbReference type="EMBL" id="CCC69672.1"/>
    </source>
</evidence>
<dbReference type="HOGENOM" id="CLU_015166_3_2_1"/>
<keyword evidence="7" id="KW-1133">Transmembrane helix</keyword>
<proteinExistence type="inferred from homology"/>
<evidence type="ECO:0000256" key="9">
    <source>
        <dbReference type="ARBA" id="ARBA00023136"/>
    </source>
</evidence>
<keyword evidence="14" id="KW-1185">Reference proteome</keyword>
<dbReference type="eggNOG" id="KOG0770">
    <property type="taxonomic scope" value="Eukaryota"/>
</dbReference>
<dbReference type="GO" id="GO:0005743">
    <property type="term" value="C:mitochondrial inner membrane"/>
    <property type="evidence" value="ECO:0007669"/>
    <property type="project" value="UniProtKB-SubCell"/>
</dbReference>
<organism evidence="13 14">
    <name type="scientific">Naumovozyma castellii</name>
    <name type="common">Yeast</name>
    <name type="synonym">Saccharomyces castellii</name>
    <dbReference type="NCBI Taxonomy" id="27288"/>
    <lineage>
        <taxon>Eukaryota</taxon>
        <taxon>Fungi</taxon>
        <taxon>Dikarya</taxon>
        <taxon>Ascomycota</taxon>
        <taxon>Saccharomycotina</taxon>
        <taxon>Saccharomycetes</taxon>
        <taxon>Saccharomycetales</taxon>
        <taxon>Saccharomycetaceae</taxon>
        <taxon>Naumovozyma</taxon>
    </lineage>
</organism>
<name>G0VDN4_NAUCA</name>
<dbReference type="InParanoid" id="G0VDN4"/>
<feature type="region of interest" description="Disordered" evidence="12">
    <location>
        <begin position="15"/>
        <end position="44"/>
    </location>
</feature>
<keyword evidence="6" id="KW-0999">Mitochondrion inner membrane</keyword>
<dbReference type="InterPro" id="IPR018108">
    <property type="entry name" value="MCP_transmembrane"/>
</dbReference>
<dbReference type="InterPro" id="IPR002067">
    <property type="entry name" value="MCP"/>
</dbReference>
<evidence type="ECO:0000256" key="5">
    <source>
        <dbReference type="ARBA" id="ARBA00022737"/>
    </source>
</evidence>
<dbReference type="GeneID" id="96903281"/>
<keyword evidence="5" id="KW-0677">Repeat</keyword>
<dbReference type="GO" id="GO:0015095">
    <property type="term" value="F:magnesium ion transmembrane transporter activity"/>
    <property type="evidence" value="ECO:0007669"/>
    <property type="project" value="EnsemblFungi"/>
</dbReference>
<keyword evidence="4 10" id="KW-0812">Transmembrane</keyword>
<comment type="similarity">
    <text evidence="2 11">Belongs to the mitochondrial carrier (TC 2.A.29) family.</text>
</comment>
<reference evidence="13 14" key="1">
    <citation type="journal article" date="2011" name="Proc. Natl. Acad. Sci. U.S.A.">
        <title>Evolutionary erosion of yeast sex chromosomes by mating-type switching accidents.</title>
        <authorList>
            <person name="Gordon J.L."/>
            <person name="Armisen D."/>
            <person name="Proux-Wera E."/>
            <person name="Oheigeartaigh S.S."/>
            <person name="Byrne K.P."/>
            <person name="Wolfe K.H."/>
        </authorList>
    </citation>
    <scope>NUCLEOTIDE SEQUENCE [LARGE SCALE GENOMIC DNA]</scope>
    <source>
        <strain evidence="14">ATCC 76901 / BCRC 22586 / CBS 4309 / NBRC 1992 / NRRL Y-12630</strain>
    </source>
</reference>
<dbReference type="EMBL" id="HE576755">
    <property type="protein sequence ID" value="CCC69672.1"/>
    <property type="molecule type" value="Genomic_DNA"/>
</dbReference>
<dbReference type="OrthoDB" id="415315at2759"/>
<dbReference type="GO" id="GO:1990616">
    <property type="term" value="P:magnesium ion export from mitochondrion"/>
    <property type="evidence" value="ECO:0007669"/>
    <property type="project" value="EnsemblFungi"/>
</dbReference>
<evidence type="ECO:0000256" key="1">
    <source>
        <dbReference type="ARBA" id="ARBA00004448"/>
    </source>
</evidence>
<dbReference type="AlphaFoldDB" id="G0VDN4"/>
<evidence type="ECO:0000256" key="12">
    <source>
        <dbReference type="SAM" id="MobiDB-lite"/>
    </source>
</evidence>
<feature type="repeat" description="Solcar" evidence="10">
    <location>
        <begin position="49"/>
        <end position="136"/>
    </location>
</feature>
<dbReference type="KEGG" id="ncs:NCAS_0D00910"/>
<evidence type="ECO:0000256" key="4">
    <source>
        <dbReference type="ARBA" id="ARBA00022692"/>
    </source>
</evidence>